<dbReference type="Proteomes" id="UP000324222">
    <property type="component" value="Unassembled WGS sequence"/>
</dbReference>
<organism evidence="1 2">
    <name type="scientific">Portunus trituberculatus</name>
    <name type="common">Swimming crab</name>
    <name type="synonym">Neptunus trituberculatus</name>
    <dbReference type="NCBI Taxonomy" id="210409"/>
    <lineage>
        <taxon>Eukaryota</taxon>
        <taxon>Metazoa</taxon>
        <taxon>Ecdysozoa</taxon>
        <taxon>Arthropoda</taxon>
        <taxon>Crustacea</taxon>
        <taxon>Multicrustacea</taxon>
        <taxon>Malacostraca</taxon>
        <taxon>Eumalacostraca</taxon>
        <taxon>Eucarida</taxon>
        <taxon>Decapoda</taxon>
        <taxon>Pleocyemata</taxon>
        <taxon>Brachyura</taxon>
        <taxon>Eubrachyura</taxon>
        <taxon>Portunoidea</taxon>
        <taxon>Portunidae</taxon>
        <taxon>Portuninae</taxon>
        <taxon>Portunus</taxon>
    </lineage>
</organism>
<gene>
    <name evidence="1" type="ORF">E2C01_101202</name>
</gene>
<sequence length="73" mass="8049">MTRLLHVLPSARAYSLPYSDDLTLAHRFDSGEVRRRCVPVQQHCKLHRSLGQRVAAGRRDAAGRGGGAVDNQP</sequence>
<dbReference type="AlphaFoldDB" id="A0A5B7KFI8"/>
<keyword evidence="2" id="KW-1185">Reference proteome</keyword>
<evidence type="ECO:0000313" key="2">
    <source>
        <dbReference type="Proteomes" id="UP000324222"/>
    </source>
</evidence>
<protein>
    <submittedName>
        <fullName evidence="1">Uncharacterized protein</fullName>
    </submittedName>
</protein>
<evidence type="ECO:0000313" key="1">
    <source>
        <dbReference type="EMBL" id="MPD05457.1"/>
    </source>
</evidence>
<proteinExistence type="predicted"/>
<name>A0A5B7KFI8_PORTR</name>
<dbReference type="EMBL" id="VSRR010146092">
    <property type="protein sequence ID" value="MPD05457.1"/>
    <property type="molecule type" value="Genomic_DNA"/>
</dbReference>
<reference evidence="1 2" key="1">
    <citation type="submission" date="2019-05" db="EMBL/GenBank/DDBJ databases">
        <title>Another draft genome of Portunus trituberculatus and its Hox gene families provides insights of decapod evolution.</title>
        <authorList>
            <person name="Jeong J.-H."/>
            <person name="Song I."/>
            <person name="Kim S."/>
            <person name="Choi T."/>
            <person name="Kim D."/>
            <person name="Ryu S."/>
            <person name="Kim W."/>
        </authorList>
    </citation>
    <scope>NUCLEOTIDE SEQUENCE [LARGE SCALE GENOMIC DNA]</scope>
    <source>
        <tissue evidence="1">Muscle</tissue>
    </source>
</reference>
<comment type="caution">
    <text evidence="1">The sequence shown here is derived from an EMBL/GenBank/DDBJ whole genome shotgun (WGS) entry which is preliminary data.</text>
</comment>
<accession>A0A5B7KFI8</accession>